<dbReference type="SUPFAM" id="SSF48403">
    <property type="entry name" value="Ankyrin repeat"/>
    <property type="match status" value="1"/>
</dbReference>
<reference evidence="2 3" key="1">
    <citation type="journal article" date="2015" name="Genome Biol. Evol.">
        <title>Comparative Genomics of a Bacterivorous Green Alga Reveals Evolutionary Causalities and Consequences of Phago-Mixotrophic Mode of Nutrition.</title>
        <authorList>
            <person name="Burns J.A."/>
            <person name="Paasch A."/>
            <person name="Narechania A."/>
            <person name="Kim E."/>
        </authorList>
    </citation>
    <scope>NUCLEOTIDE SEQUENCE [LARGE SCALE GENOMIC DNA]</scope>
    <source>
        <strain evidence="2 3">PLY_AMNH</strain>
    </source>
</reference>
<gene>
    <name evidence="2" type="ORF">CYMTET_46213</name>
</gene>
<dbReference type="InterPro" id="IPR036770">
    <property type="entry name" value="Ankyrin_rpt-contain_sf"/>
</dbReference>
<dbReference type="InterPro" id="IPR002110">
    <property type="entry name" value="Ankyrin_rpt"/>
</dbReference>
<proteinExistence type="predicted"/>
<dbReference type="Pfam" id="PF13637">
    <property type="entry name" value="Ank_4"/>
    <property type="match status" value="1"/>
</dbReference>
<sequence>MEALRVLQDARADLSHADNYGWTPAHSAAAGGHVEALREVDVGSAVDVLLIAAQNCTRSSLLGARLLGVQRCALRLLLSAVRQGDSTLTPKQSEWRKAMSAIRTTCKQRAAQARAGTSSKTVAMSASLLDLYLTCVELTLTHLKAKDDVLSVGKSVGMLVIGAVKSVAMTRLDGMLLEGLQQTAGIALDVTRRSITRACFVQLALIEQLAVSADTCMFAEDFPALMHKLRWVHDQHFKLGSTGIWEPITGRWEPKAAFAALLADLLVGIDGSFCSFHTLPSADVKMICLGTRDFIGLNELMSLGNDRNDRSSEEPSLVSLAVWAQSLFTNCSSFDAWLSEGFEILCSEARRVGEERVDALLTEVKMRLAEQLGTAVQQLKNLNTDSTHHERHQARTALAALCQEAEAMRAAAQKVQAAAERVLPVAERAKKLLHTVGGLSTEDVAVSALWMLTTRLQQHCAVQTADKDDAIQKVSARLGKELEKIPIETPPAATVEAGKQPELGRRWEAIVEKVPDLEEVAKEVQDAVCLRLRALQGEFRQGLALAQVCQALLQPCLADQRPTAPWVEKGKKLEALLRNQVAPRLQQCVRCVQSAGEEKRSADVEKQSAGEEKRSADEQKRSTGDEKRSAGDEKRSAGDEKRSAGEEKRSAGEEKR</sequence>
<feature type="non-terminal residue" evidence="2">
    <location>
        <position position="656"/>
    </location>
</feature>
<evidence type="ECO:0000256" key="1">
    <source>
        <dbReference type="SAM" id="MobiDB-lite"/>
    </source>
</evidence>
<evidence type="ECO:0000313" key="3">
    <source>
        <dbReference type="Proteomes" id="UP001190700"/>
    </source>
</evidence>
<dbReference type="Proteomes" id="UP001190700">
    <property type="component" value="Unassembled WGS sequence"/>
</dbReference>
<protein>
    <submittedName>
        <fullName evidence="2">Uncharacterized protein</fullName>
    </submittedName>
</protein>
<comment type="caution">
    <text evidence="2">The sequence shown here is derived from an EMBL/GenBank/DDBJ whole genome shotgun (WGS) entry which is preliminary data.</text>
</comment>
<dbReference type="AlphaFoldDB" id="A0AAE0EXI8"/>
<accession>A0AAE0EXI8</accession>
<organism evidence="2 3">
    <name type="scientific">Cymbomonas tetramitiformis</name>
    <dbReference type="NCBI Taxonomy" id="36881"/>
    <lineage>
        <taxon>Eukaryota</taxon>
        <taxon>Viridiplantae</taxon>
        <taxon>Chlorophyta</taxon>
        <taxon>Pyramimonadophyceae</taxon>
        <taxon>Pyramimonadales</taxon>
        <taxon>Pyramimonadaceae</taxon>
        <taxon>Cymbomonas</taxon>
    </lineage>
</organism>
<name>A0AAE0EXI8_9CHLO</name>
<feature type="region of interest" description="Disordered" evidence="1">
    <location>
        <begin position="599"/>
        <end position="656"/>
    </location>
</feature>
<evidence type="ECO:0000313" key="2">
    <source>
        <dbReference type="EMBL" id="KAK3244163.1"/>
    </source>
</evidence>
<dbReference type="EMBL" id="LGRX02032185">
    <property type="protein sequence ID" value="KAK3244163.1"/>
    <property type="molecule type" value="Genomic_DNA"/>
</dbReference>
<keyword evidence="3" id="KW-1185">Reference proteome</keyword>
<dbReference type="Gene3D" id="1.25.40.20">
    <property type="entry name" value="Ankyrin repeat-containing domain"/>
    <property type="match status" value="1"/>
</dbReference>